<protein>
    <recommendedName>
        <fullName evidence="1">HNH nuclease domain-containing protein</fullName>
    </recommendedName>
</protein>
<sequence length="139" mass="16376">MTDNDERKCSIIGCNNKHFGNGWCEKHYKRHYRTKSTILKTSEERFNEKWIPVTETGCWLWMAHKNPNGYGTLRVDSVDFPAHRYSWMLHKGRIPEGLCVLHKCDTPLCVNPEHLWLGTKKDNTHDAIKKGRMHWQKGI</sequence>
<evidence type="ECO:0000313" key="2">
    <source>
        <dbReference type="EMBL" id="KKK76925.1"/>
    </source>
</evidence>
<organism evidence="2">
    <name type="scientific">marine sediment metagenome</name>
    <dbReference type="NCBI Taxonomy" id="412755"/>
    <lineage>
        <taxon>unclassified sequences</taxon>
        <taxon>metagenomes</taxon>
        <taxon>ecological metagenomes</taxon>
    </lineage>
</organism>
<dbReference type="Pfam" id="PF13392">
    <property type="entry name" value="HNH_3"/>
    <property type="match status" value="1"/>
</dbReference>
<evidence type="ECO:0000259" key="1">
    <source>
        <dbReference type="Pfam" id="PF13392"/>
    </source>
</evidence>
<dbReference type="SUPFAM" id="SSF54060">
    <property type="entry name" value="His-Me finger endonucleases"/>
    <property type="match status" value="1"/>
</dbReference>
<dbReference type="AlphaFoldDB" id="A0A0F8YT40"/>
<dbReference type="EMBL" id="LAZR01055192">
    <property type="protein sequence ID" value="KKK76925.1"/>
    <property type="molecule type" value="Genomic_DNA"/>
</dbReference>
<proteinExistence type="predicted"/>
<comment type="caution">
    <text evidence="2">The sequence shown here is derived from an EMBL/GenBank/DDBJ whole genome shotgun (WGS) entry which is preliminary data.</text>
</comment>
<name>A0A0F8YT40_9ZZZZ</name>
<accession>A0A0F8YT40</accession>
<dbReference type="InterPro" id="IPR003615">
    <property type="entry name" value="HNH_nuc"/>
</dbReference>
<dbReference type="Gene3D" id="3.90.75.10">
    <property type="entry name" value="Homing Intron 3 (I-ppo) Encoded Endonuclease, Chain A"/>
    <property type="match status" value="1"/>
</dbReference>
<dbReference type="GO" id="GO:0004519">
    <property type="term" value="F:endonuclease activity"/>
    <property type="evidence" value="ECO:0007669"/>
    <property type="project" value="InterPro"/>
</dbReference>
<reference evidence="2" key="1">
    <citation type="journal article" date="2015" name="Nature">
        <title>Complex archaea that bridge the gap between prokaryotes and eukaryotes.</title>
        <authorList>
            <person name="Spang A."/>
            <person name="Saw J.H."/>
            <person name="Jorgensen S.L."/>
            <person name="Zaremba-Niedzwiedzka K."/>
            <person name="Martijn J."/>
            <person name="Lind A.E."/>
            <person name="van Eijk R."/>
            <person name="Schleper C."/>
            <person name="Guy L."/>
            <person name="Ettema T.J."/>
        </authorList>
    </citation>
    <scope>NUCLEOTIDE SEQUENCE</scope>
</reference>
<dbReference type="InterPro" id="IPR044925">
    <property type="entry name" value="His-Me_finger_sf"/>
</dbReference>
<feature type="domain" description="HNH nuclease" evidence="1">
    <location>
        <begin position="82"/>
        <end position="124"/>
    </location>
</feature>
<gene>
    <name evidence="2" type="ORF">LCGC14_2858760</name>
</gene>
<dbReference type="InterPro" id="IPR044930">
    <property type="entry name" value="Homing_endonuclease_His-Me"/>
</dbReference>